<dbReference type="RefSeq" id="WP_162276862.1">
    <property type="nucleotide sequence ID" value="NZ_MBTF01000011.1"/>
</dbReference>
<dbReference type="PROSITE" id="PS51123">
    <property type="entry name" value="OMPA_2"/>
    <property type="match status" value="1"/>
</dbReference>
<dbReference type="SUPFAM" id="SSF103088">
    <property type="entry name" value="OmpA-like"/>
    <property type="match status" value="1"/>
</dbReference>
<gene>
    <name evidence="7" type="ORF">BC343_27865</name>
</gene>
<reference evidence="7 8" key="1">
    <citation type="submission" date="2016-07" db="EMBL/GenBank/DDBJ databases">
        <title>Genomic analysis of zinc-resistant bacterium Mucilaginibacter pedocola TBZ30.</title>
        <authorList>
            <person name="Huang J."/>
            <person name="Tang J."/>
        </authorList>
    </citation>
    <scope>NUCLEOTIDE SEQUENCE [LARGE SCALE GENOMIC DNA]</scope>
    <source>
        <strain evidence="7 8">TBZ30</strain>
    </source>
</reference>
<dbReference type="Gene3D" id="1.25.40.10">
    <property type="entry name" value="Tetratricopeptide repeat domain"/>
    <property type="match status" value="1"/>
</dbReference>
<evidence type="ECO:0000313" key="8">
    <source>
        <dbReference type="Proteomes" id="UP000189739"/>
    </source>
</evidence>
<dbReference type="GO" id="GO:0009279">
    <property type="term" value="C:cell outer membrane"/>
    <property type="evidence" value="ECO:0007669"/>
    <property type="project" value="UniProtKB-SubCell"/>
</dbReference>
<evidence type="ECO:0000259" key="6">
    <source>
        <dbReference type="PROSITE" id="PS51123"/>
    </source>
</evidence>
<evidence type="ECO:0000256" key="2">
    <source>
        <dbReference type="ARBA" id="ARBA00023136"/>
    </source>
</evidence>
<keyword evidence="3" id="KW-0998">Cell outer membrane</keyword>
<evidence type="ECO:0000256" key="1">
    <source>
        <dbReference type="ARBA" id="ARBA00004442"/>
    </source>
</evidence>
<sequence length="575" mass="63006">MKKILPIAFLVFWCLFAGAQEQLSKKQLADKAFERYEYFKALNLYLSISGSNNAAQVAERIADCYRLMGDNKNAESWYAGALGYDNAAAIGFYYYAETLLRNNKLKEAKTQYEEYYKRVNEPEQLRAKLAMCDSAAAWIAAKQKAYTVQAEKKLNGPYSDWGVAHYGAGSLVFTSNRADGTESAKQTDERTGSGFYKLYIANSDSVVLLPISKEGKKTFNGDYHAGPVAFNKGGDTAWITITTTQAKNALPVDKRGGNSMHQRLFTRRLMLVMAVKQNGVWGDFKNFAYNNIKEFSTGHAALSADGSVLYFASDRPGGQGGTDIWYCQKQADGNWAQPVNCGSAINTKGNEGFPTVIPDGLAFASDGLPGMGGLDIFISKGAQSNWSTPVNPGYPANSTADDFYYTTQDGRTGYISSNRDGGSGSDDIYSFVYTPLTPEPHKPLVPKTPDAPPADISALRGIIYYDLDKSAIRTDAAATLDSLVDILKANPTVKVKLASYTDVRASGSYNIGLSKRRSEAAKVYLIEHGIDEKRLTIAWYGKENPVADCPGQPGCPESQHQLNRRTEIFYDGVLE</sequence>
<comment type="caution">
    <text evidence="7">The sequence shown here is derived from an EMBL/GenBank/DDBJ whole genome shotgun (WGS) entry which is preliminary data.</text>
</comment>
<dbReference type="InterPro" id="IPR011990">
    <property type="entry name" value="TPR-like_helical_dom_sf"/>
</dbReference>
<dbReference type="InterPro" id="IPR006664">
    <property type="entry name" value="OMP_bac"/>
</dbReference>
<dbReference type="PANTHER" id="PTHR30329:SF21">
    <property type="entry name" value="LIPOPROTEIN YIAD-RELATED"/>
    <property type="match status" value="1"/>
</dbReference>
<dbReference type="InterPro" id="IPR050330">
    <property type="entry name" value="Bact_OuterMem_StrucFunc"/>
</dbReference>
<keyword evidence="5" id="KW-0732">Signal</keyword>
<comment type="subcellular location">
    <subcellularLocation>
        <location evidence="1">Cell outer membrane</location>
    </subcellularLocation>
</comment>
<dbReference type="Proteomes" id="UP000189739">
    <property type="component" value="Unassembled WGS sequence"/>
</dbReference>
<feature type="domain" description="OmpA-like" evidence="6">
    <location>
        <begin position="452"/>
        <end position="574"/>
    </location>
</feature>
<feature type="chain" id="PRO_5010583623" description="OmpA-like domain-containing protein" evidence="5">
    <location>
        <begin position="20"/>
        <end position="575"/>
    </location>
</feature>
<dbReference type="CDD" id="cd07185">
    <property type="entry name" value="OmpA_C-like"/>
    <property type="match status" value="1"/>
</dbReference>
<dbReference type="InterPro" id="IPR036737">
    <property type="entry name" value="OmpA-like_sf"/>
</dbReference>
<evidence type="ECO:0000313" key="7">
    <source>
        <dbReference type="EMBL" id="OOQ59971.1"/>
    </source>
</evidence>
<dbReference type="EMBL" id="MBTF01000011">
    <property type="protein sequence ID" value="OOQ59971.1"/>
    <property type="molecule type" value="Genomic_DNA"/>
</dbReference>
<accession>A0A1S9PG84</accession>
<dbReference type="AlphaFoldDB" id="A0A1S9PG84"/>
<name>A0A1S9PG84_9SPHI</name>
<dbReference type="SUPFAM" id="SSF48452">
    <property type="entry name" value="TPR-like"/>
    <property type="match status" value="1"/>
</dbReference>
<proteinExistence type="predicted"/>
<dbReference type="Pfam" id="PF00691">
    <property type="entry name" value="OmpA"/>
    <property type="match status" value="1"/>
</dbReference>
<evidence type="ECO:0000256" key="5">
    <source>
        <dbReference type="SAM" id="SignalP"/>
    </source>
</evidence>
<dbReference type="PRINTS" id="PR01021">
    <property type="entry name" value="OMPADOMAIN"/>
</dbReference>
<dbReference type="InterPro" id="IPR011659">
    <property type="entry name" value="WD40"/>
</dbReference>
<organism evidence="7 8">
    <name type="scientific">Mucilaginibacter pedocola</name>
    <dbReference type="NCBI Taxonomy" id="1792845"/>
    <lineage>
        <taxon>Bacteria</taxon>
        <taxon>Pseudomonadati</taxon>
        <taxon>Bacteroidota</taxon>
        <taxon>Sphingobacteriia</taxon>
        <taxon>Sphingobacteriales</taxon>
        <taxon>Sphingobacteriaceae</taxon>
        <taxon>Mucilaginibacter</taxon>
    </lineage>
</organism>
<evidence type="ECO:0000256" key="3">
    <source>
        <dbReference type="ARBA" id="ARBA00023237"/>
    </source>
</evidence>
<dbReference type="InterPro" id="IPR006665">
    <property type="entry name" value="OmpA-like"/>
</dbReference>
<keyword evidence="8" id="KW-1185">Reference proteome</keyword>
<dbReference type="Gene3D" id="3.30.1330.60">
    <property type="entry name" value="OmpA-like domain"/>
    <property type="match status" value="1"/>
</dbReference>
<dbReference type="PANTHER" id="PTHR30329">
    <property type="entry name" value="STATOR ELEMENT OF FLAGELLAR MOTOR COMPLEX"/>
    <property type="match status" value="1"/>
</dbReference>
<dbReference type="STRING" id="1792845.BC343_27865"/>
<keyword evidence="2 4" id="KW-0472">Membrane</keyword>
<dbReference type="Pfam" id="PF07676">
    <property type="entry name" value="PD40"/>
    <property type="match status" value="2"/>
</dbReference>
<feature type="signal peptide" evidence="5">
    <location>
        <begin position="1"/>
        <end position="19"/>
    </location>
</feature>
<protein>
    <recommendedName>
        <fullName evidence="6">OmpA-like domain-containing protein</fullName>
    </recommendedName>
</protein>
<evidence type="ECO:0000256" key="4">
    <source>
        <dbReference type="PROSITE-ProRule" id="PRU00473"/>
    </source>
</evidence>